<comment type="caution">
    <text evidence="1">The sequence shown here is derived from an EMBL/GenBank/DDBJ whole genome shotgun (WGS) entry which is preliminary data.</text>
</comment>
<accession>A0A6A4NFC4</accession>
<organism evidence="1 2">
    <name type="scientific">Lupinus albus</name>
    <name type="common">White lupine</name>
    <name type="synonym">Lupinus termis</name>
    <dbReference type="NCBI Taxonomy" id="3870"/>
    <lineage>
        <taxon>Eukaryota</taxon>
        <taxon>Viridiplantae</taxon>
        <taxon>Streptophyta</taxon>
        <taxon>Embryophyta</taxon>
        <taxon>Tracheophyta</taxon>
        <taxon>Spermatophyta</taxon>
        <taxon>Magnoliopsida</taxon>
        <taxon>eudicotyledons</taxon>
        <taxon>Gunneridae</taxon>
        <taxon>Pentapetalae</taxon>
        <taxon>rosids</taxon>
        <taxon>fabids</taxon>
        <taxon>Fabales</taxon>
        <taxon>Fabaceae</taxon>
        <taxon>Papilionoideae</taxon>
        <taxon>50 kb inversion clade</taxon>
        <taxon>genistoids sensu lato</taxon>
        <taxon>core genistoids</taxon>
        <taxon>Genisteae</taxon>
        <taxon>Lupinus</taxon>
    </lineage>
</organism>
<evidence type="ECO:0000313" key="1">
    <source>
        <dbReference type="EMBL" id="KAE9589505.1"/>
    </source>
</evidence>
<name>A0A6A4NFC4_LUPAL</name>
<dbReference type="Proteomes" id="UP000447434">
    <property type="component" value="Chromosome 21"/>
</dbReference>
<evidence type="ECO:0000313" key="2">
    <source>
        <dbReference type="Proteomes" id="UP000447434"/>
    </source>
</evidence>
<dbReference type="EMBL" id="WOCE01000021">
    <property type="protein sequence ID" value="KAE9589505.1"/>
    <property type="molecule type" value="Genomic_DNA"/>
</dbReference>
<proteinExistence type="predicted"/>
<sequence length="51" mass="5754">MLLLFWISYIPYLIPSVTPKGFLTFLNSLPPSFSQLILLLSYTYGLSLPCA</sequence>
<dbReference type="AlphaFoldDB" id="A0A6A4NFC4"/>
<gene>
    <name evidence="1" type="ORF">Lalb_Chr21g0309711</name>
</gene>
<keyword evidence="2" id="KW-1185">Reference proteome</keyword>
<protein>
    <submittedName>
        <fullName evidence="1">Uncharacterized protein</fullName>
    </submittedName>
</protein>
<reference evidence="2" key="1">
    <citation type="journal article" date="2020" name="Nat. Commun.">
        <title>Genome sequence of the cluster root forming white lupin.</title>
        <authorList>
            <person name="Hufnagel B."/>
            <person name="Marques A."/>
            <person name="Soriano A."/>
            <person name="Marques L."/>
            <person name="Divol F."/>
            <person name="Doumas P."/>
            <person name="Sallet E."/>
            <person name="Mancinotti D."/>
            <person name="Carrere S."/>
            <person name="Marande W."/>
            <person name="Arribat S."/>
            <person name="Keller J."/>
            <person name="Huneau C."/>
            <person name="Blein T."/>
            <person name="Aime D."/>
            <person name="Laguerre M."/>
            <person name="Taylor J."/>
            <person name="Schubert V."/>
            <person name="Nelson M."/>
            <person name="Geu-Flores F."/>
            <person name="Crespi M."/>
            <person name="Gallardo-Guerrero K."/>
            <person name="Delaux P.-M."/>
            <person name="Salse J."/>
            <person name="Berges H."/>
            <person name="Guyot R."/>
            <person name="Gouzy J."/>
            <person name="Peret B."/>
        </authorList>
    </citation>
    <scope>NUCLEOTIDE SEQUENCE [LARGE SCALE GENOMIC DNA]</scope>
    <source>
        <strain evidence="2">cv. Amiga</strain>
    </source>
</reference>